<dbReference type="EMBL" id="KI912109">
    <property type="protein sequence ID" value="ETS88272.1"/>
    <property type="molecule type" value="Genomic_DNA"/>
</dbReference>
<feature type="compositionally biased region" description="Basic and acidic residues" evidence="1">
    <location>
        <begin position="381"/>
        <end position="390"/>
    </location>
</feature>
<evidence type="ECO:0000313" key="3">
    <source>
        <dbReference type="Proteomes" id="UP000030651"/>
    </source>
</evidence>
<dbReference type="GeneID" id="19267113"/>
<dbReference type="HOGENOM" id="CLU_679888_0_0_1"/>
<feature type="compositionally biased region" description="Basic and acidic residues" evidence="1">
    <location>
        <begin position="109"/>
        <end position="119"/>
    </location>
</feature>
<organism evidence="2 3">
    <name type="scientific">Pestalotiopsis fici (strain W106-1 / CGMCC3.15140)</name>
    <dbReference type="NCBI Taxonomy" id="1229662"/>
    <lineage>
        <taxon>Eukaryota</taxon>
        <taxon>Fungi</taxon>
        <taxon>Dikarya</taxon>
        <taxon>Ascomycota</taxon>
        <taxon>Pezizomycotina</taxon>
        <taxon>Sordariomycetes</taxon>
        <taxon>Xylariomycetidae</taxon>
        <taxon>Amphisphaeriales</taxon>
        <taxon>Sporocadaceae</taxon>
        <taxon>Pestalotiopsis</taxon>
    </lineage>
</organism>
<feature type="compositionally biased region" description="Low complexity" evidence="1">
    <location>
        <begin position="1"/>
        <end position="16"/>
    </location>
</feature>
<keyword evidence="3" id="KW-1185">Reference proteome</keyword>
<accession>W3XRY8</accession>
<protein>
    <submittedName>
        <fullName evidence="2">Uncharacterized protein</fullName>
    </submittedName>
</protein>
<evidence type="ECO:0000313" key="2">
    <source>
        <dbReference type="EMBL" id="ETS88272.1"/>
    </source>
</evidence>
<feature type="compositionally biased region" description="Polar residues" evidence="1">
    <location>
        <begin position="74"/>
        <end position="104"/>
    </location>
</feature>
<dbReference type="OrthoDB" id="10457880at2759"/>
<dbReference type="KEGG" id="pfy:PFICI_02100"/>
<dbReference type="InParanoid" id="W3XRY8"/>
<feature type="compositionally biased region" description="Basic and acidic residues" evidence="1">
    <location>
        <begin position="56"/>
        <end position="65"/>
    </location>
</feature>
<gene>
    <name evidence="2" type="ORF">PFICI_02100</name>
</gene>
<feature type="region of interest" description="Disordered" evidence="1">
    <location>
        <begin position="381"/>
        <end position="405"/>
    </location>
</feature>
<evidence type="ECO:0000256" key="1">
    <source>
        <dbReference type="SAM" id="MobiDB-lite"/>
    </source>
</evidence>
<name>W3XRY8_PESFW</name>
<proteinExistence type="predicted"/>
<sequence>MSRPSGFRGSRSRSMPARLLQDDPQHSNPFGTQPRHPRATPTRYRRPIDRYVPPPDQRRRVDQRSPRGSRYFRAQSQYKQQASTPSHKSQHSTISVQNNVQSTVPRPGGYHDREHDRRLVTPRPVLNATDSQVLAPVAAQSRDEPPTTISPKAGSSRKPILIQSTPSPEPELYQRSLHLSSNSAGQAHADVESVAQQVTEESCDELSTPGPQLPASTRYHVRIDRDNQRRLLDICSRFEEDYLVRDDDELSPHKRFWEQVMGTYNHESPQPHFHHWSHVRSDVMKRISKRYNLLLQNKLKPSKKALRKSKDAWARVVAHSKIHPALGRVWGLFWSSFGEKTEAAMHHVVAERLRNNNALTLDGFEKLMAHLKQRVQEDVDGDREKIDKDIKARRREQKLVKRKAR</sequence>
<feature type="region of interest" description="Disordered" evidence="1">
    <location>
        <begin position="1"/>
        <end position="172"/>
    </location>
</feature>
<feature type="compositionally biased region" description="Basic residues" evidence="1">
    <location>
        <begin position="391"/>
        <end position="405"/>
    </location>
</feature>
<dbReference type="Proteomes" id="UP000030651">
    <property type="component" value="Unassembled WGS sequence"/>
</dbReference>
<dbReference type="RefSeq" id="XP_007828872.1">
    <property type="nucleotide sequence ID" value="XM_007830681.1"/>
</dbReference>
<dbReference type="AlphaFoldDB" id="W3XRY8"/>
<reference evidence="3" key="1">
    <citation type="journal article" date="2015" name="BMC Genomics">
        <title>Genomic and transcriptomic analysis of the endophytic fungus Pestalotiopsis fici reveals its lifestyle and high potential for synthesis of natural products.</title>
        <authorList>
            <person name="Wang X."/>
            <person name="Zhang X."/>
            <person name="Liu L."/>
            <person name="Xiang M."/>
            <person name="Wang W."/>
            <person name="Sun X."/>
            <person name="Che Y."/>
            <person name="Guo L."/>
            <person name="Liu G."/>
            <person name="Guo L."/>
            <person name="Wang C."/>
            <person name="Yin W.B."/>
            <person name="Stadler M."/>
            <person name="Zhang X."/>
            <person name="Liu X."/>
        </authorList>
    </citation>
    <scope>NUCLEOTIDE SEQUENCE [LARGE SCALE GENOMIC DNA]</scope>
    <source>
        <strain evidence="3">W106-1 / CGMCC3.15140</strain>
    </source>
</reference>